<keyword evidence="2" id="KW-1185">Reference proteome</keyword>
<evidence type="ECO:0000313" key="2">
    <source>
        <dbReference type="Proteomes" id="UP000628854"/>
    </source>
</evidence>
<reference evidence="2" key="1">
    <citation type="journal article" date="2019" name="Int. J. Syst. Evol. Microbiol.">
        <title>The Global Catalogue of Microorganisms (GCM) 10K type strain sequencing project: providing services to taxonomists for standard genome sequencing and annotation.</title>
        <authorList>
            <consortium name="The Broad Institute Genomics Platform"/>
            <consortium name="The Broad Institute Genome Sequencing Center for Infectious Disease"/>
            <person name="Wu L."/>
            <person name="Ma J."/>
        </authorList>
    </citation>
    <scope>NUCLEOTIDE SEQUENCE [LARGE SCALE GENOMIC DNA]</scope>
    <source>
        <strain evidence="2">CGMCC 1.15928</strain>
    </source>
</reference>
<dbReference type="EMBL" id="BMKF01000001">
    <property type="protein sequence ID" value="GGB64275.1"/>
    <property type="molecule type" value="Genomic_DNA"/>
</dbReference>
<proteinExistence type="predicted"/>
<gene>
    <name evidence="1" type="ORF">GCM10011503_11330</name>
</gene>
<name>A0ABQ1JBI1_9PROT</name>
<accession>A0ABQ1JBI1</accession>
<organism evidence="1 2">
    <name type="scientific">Henriciella pelagia</name>
    <dbReference type="NCBI Taxonomy" id="1977912"/>
    <lineage>
        <taxon>Bacteria</taxon>
        <taxon>Pseudomonadati</taxon>
        <taxon>Pseudomonadota</taxon>
        <taxon>Alphaproteobacteria</taxon>
        <taxon>Hyphomonadales</taxon>
        <taxon>Hyphomonadaceae</taxon>
        <taxon>Henriciella</taxon>
    </lineage>
</organism>
<dbReference type="RefSeq" id="WP_084391468.1">
    <property type="nucleotide sequence ID" value="NZ_BMKF01000001.1"/>
</dbReference>
<evidence type="ECO:0000313" key="1">
    <source>
        <dbReference type="EMBL" id="GGB64275.1"/>
    </source>
</evidence>
<evidence type="ECO:0008006" key="3">
    <source>
        <dbReference type="Google" id="ProtNLM"/>
    </source>
</evidence>
<sequence length="251" mass="27014">MKIQTAIASLCLALAGCQSSDSETELAGTGLDPRKAPLSGEACPDVGDKAFFFWMETRSAEPGEKISLTPYWTDMPGGYNHLPPACLDDLGVTPEGAATFERLEDGRAVATISPEISPGTMVLLEGSYREHRLIGRVDVFSADANPLVGTWRQREEDCPNGSPIRELVFAGGGEFSVTWTPFEVYKDYWGVYEYDAASNAFRFAVEGGNQIPDDIHEQGSVVIEDGELDFGGVVFGTPEGADAPCTANFVN</sequence>
<comment type="caution">
    <text evidence="1">The sequence shown here is derived from an EMBL/GenBank/DDBJ whole genome shotgun (WGS) entry which is preliminary data.</text>
</comment>
<dbReference type="Proteomes" id="UP000628854">
    <property type="component" value="Unassembled WGS sequence"/>
</dbReference>
<protein>
    <recommendedName>
        <fullName evidence="3">Lipoprotein</fullName>
    </recommendedName>
</protein>
<dbReference type="PROSITE" id="PS51257">
    <property type="entry name" value="PROKAR_LIPOPROTEIN"/>
    <property type="match status" value="1"/>
</dbReference>